<protein>
    <submittedName>
        <fullName evidence="1">Uncharacterized protein</fullName>
    </submittedName>
</protein>
<accession>A0A0L0F6P6</accession>
<dbReference type="AlphaFoldDB" id="A0A0L0F6P6"/>
<feature type="non-terminal residue" evidence="1">
    <location>
        <position position="53"/>
    </location>
</feature>
<gene>
    <name evidence="1" type="ORF">SARC_15143</name>
</gene>
<proteinExistence type="predicted"/>
<name>A0A0L0F6P6_9EUKA</name>
<organism evidence="1 2">
    <name type="scientific">Sphaeroforma arctica JP610</name>
    <dbReference type="NCBI Taxonomy" id="667725"/>
    <lineage>
        <taxon>Eukaryota</taxon>
        <taxon>Ichthyosporea</taxon>
        <taxon>Ichthyophonida</taxon>
        <taxon>Sphaeroforma</taxon>
    </lineage>
</organism>
<sequence>CPPFEAPILFSYAKEKTFTSKAVRISVNGAESGDWSKKFNLDKIGTPQVLHAR</sequence>
<feature type="non-terminal residue" evidence="1">
    <location>
        <position position="1"/>
    </location>
</feature>
<evidence type="ECO:0000313" key="1">
    <source>
        <dbReference type="EMBL" id="KNC72304.1"/>
    </source>
</evidence>
<keyword evidence="2" id="KW-1185">Reference proteome</keyword>
<reference evidence="1 2" key="1">
    <citation type="submission" date="2011-02" db="EMBL/GenBank/DDBJ databases">
        <title>The Genome Sequence of Sphaeroforma arctica JP610.</title>
        <authorList>
            <consortium name="The Broad Institute Genome Sequencing Platform"/>
            <person name="Russ C."/>
            <person name="Cuomo C."/>
            <person name="Young S.K."/>
            <person name="Zeng Q."/>
            <person name="Gargeya S."/>
            <person name="Alvarado L."/>
            <person name="Berlin A."/>
            <person name="Chapman S.B."/>
            <person name="Chen Z."/>
            <person name="Freedman E."/>
            <person name="Gellesch M."/>
            <person name="Goldberg J."/>
            <person name="Griggs A."/>
            <person name="Gujja S."/>
            <person name="Heilman E."/>
            <person name="Heiman D."/>
            <person name="Howarth C."/>
            <person name="Mehta T."/>
            <person name="Neiman D."/>
            <person name="Pearson M."/>
            <person name="Roberts A."/>
            <person name="Saif S."/>
            <person name="Shea T."/>
            <person name="Shenoy N."/>
            <person name="Sisk P."/>
            <person name="Stolte C."/>
            <person name="Sykes S."/>
            <person name="White J."/>
            <person name="Yandava C."/>
            <person name="Burger G."/>
            <person name="Gray M.W."/>
            <person name="Holland P.W.H."/>
            <person name="King N."/>
            <person name="Lang F.B.F."/>
            <person name="Roger A.J."/>
            <person name="Ruiz-Trillo I."/>
            <person name="Haas B."/>
            <person name="Nusbaum C."/>
            <person name="Birren B."/>
        </authorList>
    </citation>
    <scope>NUCLEOTIDE SEQUENCE [LARGE SCALE GENOMIC DNA]</scope>
    <source>
        <strain evidence="1 2">JP610</strain>
    </source>
</reference>
<dbReference type="RefSeq" id="XP_014146206.1">
    <property type="nucleotide sequence ID" value="XM_014290731.1"/>
</dbReference>
<dbReference type="Proteomes" id="UP000054560">
    <property type="component" value="Unassembled WGS sequence"/>
</dbReference>
<evidence type="ECO:0000313" key="2">
    <source>
        <dbReference type="Proteomes" id="UP000054560"/>
    </source>
</evidence>
<dbReference type="EMBL" id="KQ247273">
    <property type="protein sequence ID" value="KNC72304.1"/>
    <property type="molecule type" value="Genomic_DNA"/>
</dbReference>
<dbReference type="GeneID" id="25915647"/>